<proteinExistence type="predicted"/>
<name>A0A816D6W5_9BILA</name>
<dbReference type="EMBL" id="CAJNOW010014176">
    <property type="protein sequence ID" value="CAF1630681.1"/>
    <property type="molecule type" value="Genomic_DNA"/>
</dbReference>
<dbReference type="OrthoDB" id="10044825at2759"/>
<reference evidence="2" key="1">
    <citation type="submission" date="2021-02" db="EMBL/GenBank/DDBJ databases">
        <authorList>
            <person name="Nowell W R."/>
        </authorList>
    </citation>
    <scope>NUCLEOTIDE SEQUENCE</scope>
</reference>
<gene>
    <name evidence="2" type="ORF">KQP761_LOCUS26162</name>
</gene>
<feature type="compositionally biased region" description="Polar residues" evidence="1">
    <location>
        <begin position="263"/>
        <end position="297"/>
    </location>
</feature>
<evidence type="ECO:0000313" key="3">
    <source>
        <dbReference type="Proteomes" id="UP000663834"/>
    </source>
</evidence>
<protein>
    <submittedName>
        <fullName evidence="2">Uncharacterized protein</fullName>
    </submittedName>
</protein>
<dbReference type="AlphaFoldDB" id="A0A816D6W5"/>
<sequence>MDTGRISIGHMKNTLKQYHPPAKISKCMKCFSHHHNTKECNSQVQLCIRCGLNHPFNNNCQNEIKCVNCDQDHYAGHSECPEVQQIRRQIGQNHKIKRTQLLINKEQDQHLSYDFNKQKFPPLPSSPMQQQHHEDFQSRPYTYATALQSKQQQQQQQQHISYINNNQSNYIENVLTAFTNKIEYRLQQLEERLINQVIMIEKKVDNLKFTTSELETVIYETILPVIKVIHKCSFNNTRNTSARDKLTKYSNDITYLLTKRDTNQLSKENANPSGSRMTQSSVNKSRQTTSMEQNNSE</sequence>
<feature type="region of interest" description="Disordered" evidence="1">
    <location>
        <begin position="260"/>
        <end position="297"/>
    </location>
</feature>
<evidence type="ECO:0000256" key="1">
    <source>
        <dbReference type="SAM" id="MobiDB-lite"/>
    </source>
</evidence>
<organism evidence="2 3">
    <name type="scientific">Rotaria magnacalcarata</name>
    <dbReference type="NCBI Taxonomy" id="392030"/>
    <lineage>
        <taxon>Eukaryota</taxon>
        <taxon>Metazoa</taxon>
        <taxon>Spiralia</taxon>
        <taxon>Gnathifera</taxon>
        <taxon>Rotifera</taxon>
        <taxon>Eurotatoria</taxon>
        <taxon>Bdelloidea</taxon>
        <taxon>Philodinida</taxon>
        <taxon>Philodinidae</taxon>
        <taxon>Rotaria</taxon>
    </lineage>
</organism>
<comment type="caution">
    <text evidence="2">The sequence shown here is derived from an EMBL/GenBank/DDBJ whole genome shotgun (WGS) entry which is preliminary data.</text>
</comment>
<accession>A0A816D6W5</accession>
<evidence type="ECO:0000313" key="2">
    <source>
        <dbReference type="EMBL" id="CAF1630681.1"/>
    </source>
</evidence>
<dbReference type="Proteomes" id="UP000663834">
    <property type="component" value="Unassembled WGS sequence"/>
</dbReference>